<protein>
    <submittedName>
        <fullName evidence="2">Uncharacterized protein</fullName>
    </submittedName>
</protein>
<feature type="region of interest" description="Disordered" evidence="1">
    <location>
        <begin position="1"/>
        <end position="26"/>
    </location>
</feature>
<evidence type="ECO:0000313" key="2">
    <source>
        <dbReference type="EMBL" id="GAL24981.1"/>
    </source>
</evidence>
<dbReference type="EMBL" id="BBMS01000007">
    <property type="protein sequence ID" value="GAL24981.1"/>
    <property type="molecule type" value="Genomic_DNA"/>
</dbReference>
<comment type="caution">
    <text evidence="2">The sequence shown here is derived from an EMBL/GenBank/DDBJ whole genome shotgun (WGS) entry which is preliminary data.</text>
</comment>
<dbReference type="Proteomes" id="UP000029223">
    <property type="component" value="Unassembled WGS sequence"/>
</dbReference>
<keyword evidence="3" id="KW-1185">Reference proteome</keyword>
<sequence length="69" mass="7282">MGSKSSSSSSTTNHYTTNTENYALQGDNTGNAILGSGNTMISTDMAPLAPLSTLLKLDLKRRLGLVRAH</sequence>
<reference evidence="3" key="1">
    <citation type="submission" date="2014-09" db="EMBL/GenBank/DDBJ databases">
        <title>Vibrio variabilis JCM 19239. (C206) whole genome shotgun sequence.</title>
        <authorList>
            <person name="Sawabe T."/>
            <person name="Meirelles P."/>
            <person name="Nakanishi M."/>
            <person name="Sayaka M."/>
            <person name="Hattori M."/>
            <person name="Ohkuma M."/>
        </authorList>
    </citation>
    <scope>NUCLEOTIDE SEQUENCE [LARGE SCALE GENOMIC DNA]</scope>
    <source>
        <strain evidence="3">JCM 19239</strain>
    </source>
</reference>
<name>A0ABQ0J8C1_9VIBR</name>
<feature type="compositionally biased region" description="Low complexity" evidence="1">
    <location>
        <begin position="1"/>
        <end position="21"/>
    </location>
</feature>
<gene>
    <name evidence="2" type="ORF">JCM19239_5808</name>
</gene>
<organism evidence="2 3">
    <name type="scientific">Vibrio variabilis</name>
    <dbReference type="NCBI Taxonomy" id="990271"/>
    <lineage>
        <taxon>Bacteria</taxon>
        <taxon>Pseudomonadati</taxon>
        <taxon>Pseudomonadota</taxon>
        <taxon>Gammaproteobacteria</taxon>
        <taxon>Vibrionales</taxon>
        <taxon>Vibrionaceae</taxon>
        <taxon>Vibrio</taxon>
    </lineage>
</organism>
<proteinExistence type="predicted"/>
<evidence type="ECO:0000313" key="3">
    <source>
        <dbReference type="Proteomes" id="UP000029223"/>
    </source>
</evidence>
<evidence type="ECO:0000256" key="1">
    <source>
        <dbReference type="SAM" id="MobiDB-lite"/>
    </source>
</evidence>
<accession>A0ABQ0J8C1</accession>